<protein>
    <submittedName>
        <fullName evidence="2">Uncharacterized protein</fullName>
    </submittedName>
</protein>
<evidence type="ECO:0000313" key="2">
    <source>
        <dbReference type="EMBL" id="JAH77921.1"/>
    </source>
</evidence>
<feature type="transmembrane region" description="Helical" evidence="1">
    <location>
        <begin position="16"/>
        <end position="38"/>
    </location>
</feature>
<sequence length="43" mass="5055">MQYISLAFCDKPDFKFTIIVTVHSISCIVRFYSIWVILSQGRK</sequence>
<keyword evidence="1" id="KW-0812">Transmembrane</keyword>
<proteinExistence type="predicted"/>
<keyword evidence="1" id="KW-0472">Membrane</keyword>
<name>A0A0E9VIV3_ANGAN</name>
<dbReference type="EMBL" id="GBXM01030656">
    <property type="protein sequence ID" value="JAH77921.1"/>
    <property type="molecule type" value="Transcribed_RNA"/>
</dbReference>
<reference evidence="2" key="2">
    <citation type="journal article" date="2015" name="Fish Shellfish Immunol.">
        <title>Early steps in the European eel (Anguilla anguilla)-Vibrio vulnificus interaction in the gills: Role of the RtxA13 toxin.</title>
        <authorList>
            <person name="Callol A."/>
            <person name="Pajuelo D."/>
            <person name="Ebbesson L."/>
            <person name="Teles M."/>
            <person name="MacKenzie S."/>
            <person name="Amaro C."/>
        </authorList>
    </citation>
    <scope>NUCLEOTIDE SEQUENCE</scope>
</reference>
<dbReference type="AlphaFoldDB" id="A0A0E9VIV3"/>
<accession>A0A0E9VIV3</accession>
<reference evidence="2" key="1">
    <citation type="submission" date="2014-11" db="EMBL/GenBank/DDBJ databases">
        <authorList>
            <person name="Amaro Gonzalez C."/>
        </authorList>
    </citation>
    <scope>NUCLEOTIDE SEQUENCE</scope>
</reference>
<evidence type="ECO:0000256" key="1">
    <source>
        <dbReference type="SAM" id="Phobius"/>
    </source>
</evidence>
<organism evidence="2">
    <name type="scientific">Anguilla anguilla</name>
    <name type="common">European freshwater eel</name>
    <name type="synonym">Muraena anguilla</name>
    <dbReference type="NCBI Taxonomy" id="7936"/>
    <lineage>
        <taxon>Eukaryota</taxon>
        <taxon>Metazoa</taxon>
        <taxon>Chordata</taxon>
        <taxon>Craniata</taxon>
        <taxon>Vertebrata</taxon>
        <taxon>Euteleostomi</taxon>
        <taxon>Actinopterygii</taxon>
        <taxon>Neopterygii</taxon>
        <taxon>Teleostei</taxon>
        <taxon>Anguilliformes</taxon>
        <taxon>Anguillidae</taxon>
        <taxon>Anguilla</taxon>
    </lineage>
</organism>
<keyword evidence="1" id="KW-1133">Transmembrane helix</keyword>